<dbReference type="EMBL" id="UZAE01003577">
    <property type="protein sequence ID" value="VDO00605.1"/>
    <property type="molecule type" value="Genomic_DNA"/>
</dbReference>
<organism evidence="4">
    <name type="scientific">Rodentolepis nana</name>
    <name type="common">Dwarf tapeworm</name>
    <name type="synonym">Hymenolepis nana</name>
    <dbReference type="NCBI Taxonomy" id="102285"/>
    <lineage>
        <taxon>Eukaryota</taxon>
        <taxon>Metazoa</taxon>
        <taxon>Spiralia</taxon>
        <taxon>Lophotrochozoa</taxon>
        <taxon>Platyhelminthes</taxon>
        <taxon>Cestoda</taxon>
        <taxon>Eucestoda</taxon>
        <taxon>Cyclophyllidea</taxon>
        <taxon>Hymenolepididae</taxon>
        <taxon>Rodentolepis</taxon>
    </lineage>
</organism>
<evidence type="ECO:0000313" key="2">
    <source>
        <dbReference type="EMBL" id="VDO00605.1"/>
    </source>
</evidence>
<feature type="region of interest" description="Disordered" evidence="1">
    <location>
        <begin position="122"/>
        <end position="165"/>
    </location>
</feature>
<dbReference type="Proteomes" id="UP000278807">
    <property type="component" value="Unassembled WGS sequence"/>
</dbReference>
<reference evidence="4" key="1">
    <citation type="submission" date="2017-02" db="UniProtKB">
        <authorList>
            <consortium name="WormBaseParasite"/>
        </authorList>
    </citation>
    <scope>IDENTIFICATION</scope>
</reference>
<gene>
    <name evidence="2" type="ORF">HNAJ_LOCUS4745</name>
</gene>
<evidence type="ECO:0000313" key="4">
    <source>
        <dbReference type="WBParaSite" id="HNAJ_0000474701-mRNA-1"/>
    </source>
</evidence>
<keyword evidence="3" id="KW-1185">Reference proteome</keyword>
<feature type="compositionally biased region" description="Polar residues" evidence="1">
    <location>
        <begin position="123"/>
        <end position="155"/>
    </location>
</feature>
<dbReference type="AlphaFoldDB" id="A0A0R3TCF8"/>
<dbReference type="STRING" id="102285.A0A0R3TCF8"/>
<protein>
    <submittedName>
        <fullName evidence="4">Myosin_tail_1 domain-containing protein</fullName>
    </submittedName>
</protein>
<proteinExistence type="predicted"/>
<evidence type="ECO:0000256" key="1">
    <source>
        <dbReference type="SAM" id="MobiDB-lite"/>
    </source>
</evidence>
<sequence length="178" mass="19593">MNCQTVRLNQLTEELHQVKATNSQLQSERGQLREILIGEVEKELAAARTTATRAQQEAAEVKAQAAAEVARLQAELKATKIDAAEELESLHQKIKEAIIKKDTNIAEMLRRHEKEVRELKSRLSAQTAATAKNNSYASMMSRGSKTQSSQSNTVGSGVRRGGTAVGKARGAPFRKYIY</sequence>
<dbReference type="WBParaSite" id="HNAJ_0000474701-mRNA-1">
    <property type="protein sequence ID" value="HNAJ_0000474701-mRNA-1"/>
    <property type="gene ID" value="HNAJ_0000474701"/>
</dbReference>
<accession>A0A0R3TCF8</accession>
<evidence type="ECO:0000313" key="3">
    <source>
        <dbReference type="Proteomes" id="UP000278807"/>
    </source>
</evidence>
<dbReference type="OrthoDB" id="197735at2759"/>
<reference evidence="2 3" key="2">
    <citation type="submission" date="2018-11" db="EMBL/GenBank/DDBJ databases">
        <authorList>
            <consortium name="Pathogen Informatics"/>
        </authorList>
    </citation>
    <scope>NUCLEOTIDE SEQUENCE [LARGE SCALE GENOMIC DNA]</scope>
</reference>
<name>A0A0R3TCF8_RODNA</name>